<evidence type="ECO:0000256" key="4">
    <source>
        <dbReference type="ARBA" id="ARBA00022776"/>
    </source>
</evidence>
<keyword evidence="5" id="KW-0159">Chromosome partition</keyword>
<dbReference type="FunFam" id="1.10.10.580:FF:000002">
    <property type="entry name" value="Sister chromatid cohesion 1 protein 4"/>
    <property type="match status" value="1"/>
</dbReference>
<dbReference type="PANTHER" id="PTHR12585:SF69">
    <property type="entry name" value="FI11703P"/>
    <property type="match status" value="1"/>
</dbReference>
<dbReference type="GO" id="GO:1990414">
    <property type="term" value="P:replication-born double-strand break repair via sister chromatid exchange"/>
    <property type="evidence" value="ECO:0007669"/>
    <property type="project" value="TreeGrafter"/>
</dbReference>
<evidence type="ECO:0000259" key="9">
    <source>
        <dbReference type="Pfam" id="PF04824"/>
    </source>
</evidence>
<dbReference type="GO" id="GO:0051301">
    <property type="term" value="P:cell division"/>
    <property type="evidence" value="ECO:0007669"/>
    <property type="project" value="UniProtKB-KW"/>
</dbReference>
<accession>A0AA38YG86</accession>
<dbReference type="Proteomes" id="UP001168098">
    <property type="component" value="Unassembled WGS sequence"/>
</dbReference>
<dbReference type="InterPro" id="IPR006910">
    <property type="entry name" value="Rad21_Rec8_N"/>
</dbReference>
<dbReference type="SUPFAM" id="SSF46785">
    <property type="entry name" value="Winged helix' DNA-binding domain"/>
    <property type="match status" value="1"/>
</dbReference>
<dbReference type="Pfam" id="PF04825">
    <property type="entry name" value="Rad21_Rec8_N"/>
    <property type="match status" value="1"/>
</dbReference>
<name>A0AA38YG86_VITRO</name>
<dbReference type="Gene3D" id="1.10.10.580">
    <property type="entry name" value="Structural maintenance of chromosome 1. Chain E"/>
    <property type="match status" value="1"/>
</dbReference>
<sequence length="1271" mass="138398">MFYSQFILAKKGPLGTIWIAAHLERKLRKNQVADTDIGVSVDSILFPDVPIALRLSSHLLLGVVRIYSRKVNYLFDDCSEALLKIKQAFRSTAVDLPPEESTAPYHSITLPETFDLDDFELPDNDIFQGNYVDHHVSTREQITLQDTMEGVVYSTSQFGLDERFGDGDTSQIGLDLDEDLFLDKVSAPGHAGVLLGLDADPQASVHPIIPLQKDVISEATAANGIGNQIEGLAASTDVMEYAQAPSTPGLVEEPNLSSVQEALACDDHLEPEDHNLTELVAKENLENASSVSSLHYGDKVAADWTLLNDMNHDAVLSIPADENGYLLGEQKIKQAKPQGDSPSVAVTDQISSECSVGKAAAPDGIDRVEDMQNGTLSNHGPGILSVDQTHEEFEEPHGLDETVGNPIFSHAASDLEDPCHRECPGTENISEKSILTTSCPPVLECISENDKASLNPDVSASNAACSYESPGRPHLENVEAQALNSVVHEEMPPCSVDLVQACNSHLNQTDLSSLGETSGREEEPHSTGVSSDVQGEVCHATGVLTPVLGENQISIPISNEHIEADRSKLDEKMDNVISSNTQLLKSSTNSDLPAPEKLLSMPEGLVDPPNDFLVELTPDNVLEGSEGDGAAMKNISGKKRSFTESTLTMHSLNSVETFGVSKSRKTAESIPDDDDLLSSILVGRRSSALKMKPTPPPEVASMKRPRTATRSNASKRKVLMDDPMVLHGDTIRQQLTSTEDIRRVRKKAPCTRLEIWMIQKQFLEDEIFSEPISTGMSAELMSLYNETYDLSRVRVFENNAPSEAAKEMELSVKPNVTKEIGEEGSVESLAVRNDGEVEPAQSLVQTENQHGEDHYLGIHDNDTQVKTLQCEFLGEIAEMEIDGQSIAVADASDRDATHGVDSLSTAGPISGDICDLSVGSMVQSTLMENTSGADSTQLIDELCVSSFNQRLDTISVEKDASAVDSSNGKGVDTIEVAENDNDNIVGIGSESREKGEPLMEETVGIQTVENGVEVHTVCAAPADNENSSLATVTLEASGCSNLVVVAEDQTTEEIINNKSGIVNDVEVLNAELGYDDKNPTSNSICSEEPKIESSYAKEIDEEMKNTFFNGEENIPLNDIEKPVFLEAESHTVVDTEFTAIDHSAIEDHGDFANITVGHDTEFLNVDDDEVADDDDYMPSAEENRFLENSGWSSRTRAVAKYLQNLFDKEAEHGKKVIPVNNLLAGKTRKEASRMFFETLVLKTRDYIQVEQEKPFDNINVKPRVKLMKSDF</sequence>
<dbReference type="EMBL" id="JARBHA010000020">
    <property type="protein sequence ID" value="KAJ9669888.1"/>
    <property type="molecule type" value="Genomic_DNA"/>
</dbReference>
<comment type="caution">
    <text evidence="11">The sequence shown here is derived from an EMBL/GenBank/DDBJ whole genome shotgun (WGS) entry which is preliminary data.</text>
</comment>
<keyword evidence="3" id="KW-0132">Cell division</keyword>
<reference evidence="11 12" key="1">
    <citation type="journal article" date="2023" name="BMC Biotechnol.">
        <title>Vitis rotundifolia cv Carlos genome sequencing.</title>
        <authorList>
            <person name="Huff M."/>
            <person name="Hulse-Kemp A."/>
            <person name="Scheffler B."/>
            <person name="Youngblood R."/>
            <person name="Simpson S."/>
            <person name="Babiker E."/>
            <person name="Staton M."/>
        </authorList>
    </citation>
    <scope>NUCLEOTIDE SEQUENCE [LARGE SCALE GENOMIC DNA]</scope>
    <source>
        <tissue evidence="11">Leaf</tissue>
    </source>
</reference>
<dbReference type="CDD" id="cd21793">
    <property type="entry name" value="Rad21_Rec8_M_AtSYN1-like"/>
    <property type="match status" value="1"/>
</dbReference>
<evidence type="ECO:0000313" key="11">
    <source>
        <dbReference type="EMBL" id="KAJ9669888.1"/>
    </source>
</evidence>
<protein>
    <recommendedName>
        <fullName evidence="13">Sister chromatid cohesion 1 protein 4</fullName>
    </recommendedName>
</protein>
<comment type="subcellular location">
    <subcellularLocation>
        <location evidence="1">Nucleus</location>
    </subcellularLocation>
</comment>
<evidence type="ECO:0008006" key="13">
    <source>
        <dbReference type="Google" id="ProtNLM"/>
    </source>
</evidence>
<dbReference type="GO" id="GO:0007062">
    <property type="term" value="P:sister chromatid cohesion"/>
    <property type="evidence" value="ECO:0007669"/>
    <property type="project" value="InterPro"/>
</dbReference>
<dbReference type="Pfam" id="PF04824">
    <property type="entry name" value="Rad21_Rec8"/>
    <property type="match status" value="1"/>
</dbReference>
<dbReference type="GO" id="GO:0003682">
    <property type="term" value="F:chromatin binding"/>
    <property type="evidence" value="ECO:0007669"/>
    <property type="project" value="TreeGrafter"/>
</dbReference>
<dbReference type="AlphaFoldDB" id="A0AA38YG86"/>
<keyword evidence="6" id="KW-0539">Nucleus</keyword>
<proteinExistence type="inferred from homology"/>
<gene>
    <name evidence="11" type="ORF">PVL29_026450</name>
</gene>
<feature type="domain" description="Rad21/Rec8-like protein N-terminal" evidence="10">
    <location>
        <begin position="1"/>
        <end position="101"/>
    </location>
</feature>
<dbReference type="GO" id="GO:0005634">
    <property type="term" value="C:nucleus"/>
    <property type="evidence" value="ECO:0007669"/>
    <property type="project" value="UniProtKB-SubCell"/>
</dbReference>
<dbReference type="PANTHER" id="PTHR12585">
    <property type="entry name" value="SCC1 / RAD21 FAMILY MEMBER"/>
    <property type="match status" value="1"/>
</dbReference>
<feature type="domain" description="Rad21/Rec8-like protein C-terminal eukaryotic" evidence="9">
    <location>
        <begin position="1216"/>
        <end position="1265"/>
    </location>
</feature>
<dbReference type="InterPro" id="IPR006909">
    <property type="entry name" value="Rad21/Rec8_C_eu"/>
</dbReference>
<evidence type="ECO:0000256" key="1">
    <source>
        <dbReference type="ARBA" id="ARBA00004123"/>
    </source>
</evidence>
<feature type="compositionally biased region" description="Basic residues" evidence="8">
    <location>
        <begin position="703"/>
        <end position="713"/>
    </location>
</feature>
<organism evidence="11 12">
    <name type="scientific">Vitis rotundifolia</name>
    <name type="common">Muscadine grape</name>
    <dbReference type="NCBI Taxonomy" id="103349"/>
    <lineage>
        <taxon>Eukaryota</taxon>
        <taxon>Viridiplantae</taxon>
        <taxon>Streptophyta</taxon>
        <taxon>Embryophyta</taxon>
        <taxon>Tracheophyta</taxon>
        <taxon>Spermatophyta</taxon>
        <taxon>Magnoliopsida</taxon>
        <taxon>eudicotyledons</taxon>
        <taxon>Gunneridae</taxon>
        <taxon>Pentapetalae</taxon>
        <taxon>rosids</taxon>
        <taxon>Vitales</taxon>
        <taxon>Vitaceae</taxon>
        <taxon>Viteae</taxon>
        <taxon>Vitis</taxon>
    </lineage>
</organism>
<feature type="region of interest" description="Disordered" evidence="8">
    <location>
        <begin position="689"/>
        <end position="713"/>
    </location>
</feature>
<keyword evidence="12" id="KW-1185">Reference proteome</keyword>
<dbReference type="GO" id="GO:0007059">
    <property type="term" value="P:chromosome segregation"/>
    <property type="evidence" value="ECO:0007669"/>
    <property type="project" value="UniProtKB-KW"/>
</dbReference>
<feature type="region of interest" description="Disordered" evidence="8">
    <location>
        <begin position="509"/>
        <end position="533"/>
    </location>
</feature>
<dbReference type="GO" id="GO:0008278">
    <property type="term" value="C:cohesin complex"/>
    <property type="evidence" value="ECO:0007669"/>
    <property type="project" value="InterPro"/>
</dbReference>
<evidence type="ECO:0000259" key="10">
    <source>
        <dbReference type="Pfam" id="PF04825"/>
    </source>
</evidence>
<keyword evidence="4" id="KW-0498">Mitosis</keyword>
<evidence type="ECO:0000256" key="8">
    <source>
        <dbReference type="SAM" id="MobiDB-lite"/>
    </source>
</evidence>
<evidence type="ECO:0000256" key="2">
    <source>
        <dbReference type="ARBA" id="ARBA00009870"/>
    </source>
</evidence>
<dbReference type="InterPro" id="IPR023093">
    <property type="entry name" value="ScpA-like_C"/>
</dbReference>
<evidence type="ECO:0000256" key="5">
    <source>
        <dbReference type="ARBA" id="ARBA00022829"/>
    </source>
</evidence>
<evidence type="ECO:0000256" key="7">
    <source>
        <dbReference type="ARBA" id="ARBA00064543"/>
    </source>
</evidence>
<comment type="similarity">
    <text evidence="2">Belongs to the rad21 family.</text>
</comment>
<evidence type="ECO:0000313" key="12">
    <source>
        <dbReference type="Proteomes" id="UP001168098"/>
    </source>
</evidence>
<dbReference type="InterPro" id="IPR036390">
    <property type="entry name" value="WH_DNA-bd_sf"/>
</dbReference>
<keyword evidence="4" id="KW-0131">Cell cycle</keyword>
<comment type="subunit">
    <text evidence="7">Component of the cohesin complex.</text>
</comment>
<evidence type="ECO:0000256" key="6">
    <source>
        <dbReference type="ARBA" id="ARBA00023242"/>
    </source>
</evidence>
<dbReference type="InterPro" id="IPR039781">
    <property type="entry name" value="Rad21/Rec8-like"/>
</dbReference>
<evidence type="ECO:0000256" key="3">
    <source>
        <dbReference type="ARBA" id="ARBA00022618"/>
    </source>
</evidence>